<evidence type="ECO:0000313" key="2">
    <source>
        <dbReference type="EMBL" id="MFD0788319.1"/>
    </source>
</evidence>
<organism evidence="2 3">
    <name type="scientific">Micromonospora azadirachtae</name>
    <dbReference type="NCBI Taxonomy" id="1970735"/>
    <lineage>
        <taxon>Bacteria</taxon>
        <taxon>Bacillati</taxon>
        <taxon>Actinomycetota</taxon>
        <taxon>Actinomycetes</taxon>
        <taxon>Micromonosporales</taxon>
        <taxon>Micromonosporaceae</taxon>
        <taxon>Micromonospora</taxon>
    </lineage>
</organism>
<reference evidence="3" key="1">
    <citation type="journal article" date="2019" name="Int. J. Syst. Evol. Microbiol.">
        <title>The Global Catalogue of Microorganisms (GCM) 10K type strain sequencing project: providing services to taxonomists for standard genome sequencing and annotation.</title>
        <authorList>
            <consortium name="The Broad Institute Genomics Platform"/>
            <consortium name="The Broad Institute Genome Sequencing Center for Infectious Disease"/>
            <person name="Wu L."/>
            <person name="Ma J."/>
        </authorList>
    </citation>
    <scope>NUCLEOTIDE SEQUENCE [LARGE SCALE GENOMIC DNA]</scope>
    <source>
        <strain evidence="3">JCM 32148</strain>
    </source>
</reference>
<comment type="caution">
    <text evidence="2">The sequence shown here is derived from an EMBL/GenBank/DDBJ whole genome shotgun (WGS) entry which is preliminary data.</text>
</comment>
<keyword evidence="3" id="KW-1185">Reference proteome</keyword>
<evidence type="ECO:0000256" key="1">
    <source>
        <dbReference type="SAM" id="MobiDB-lite"/>
    </source>
</evidence>
<name>A0ABW3ABZ9_9ACTN</name>
<evidence type="ECO:0000313" key="3">
    <source>
        <dbReference type="Proteomes" id="UP001597053"/>
    </source>
</evidence>
<protein>
    <submittedName>
        <fullName evidence="2">Uncharacterized protein</fullName>
    </submittedName>
</protein>
<feature type="compositionally biased region" description="Basic and acidic residues" evidence="1">
    <location>
        <begin position="1"/>
        <end position="10"/>
    </location>
</feature>
<gene>
    <name evidence="2" type="ORF">ACFQZ8_30775</name>
</gene>
<feature type="non-terminal residue" evidence="2">
    <location>
        <position position="1"/>
    </location>
</feature>
<proteinExistence type="predicted"/>
<feature type="region of interest" description="Disordered" evidence="1">
    <location>
        <begin position="1"/>
        <end position="33"/>
    </location>
</feature>
<dbReference type="Proteomes" id="UP001597053">
    <property type="component" value="Unassembled WGS sequence"/>
</dbReference>
<sequence>GWFADGDPRSRTQVLGTLDSGRDPAVPAAAPGLRESLNRLDQPVFDCGSYSLTEHDPLATRPPFDDGLWNGPPLHRVSFHGTLAEWSLDAIGWLGGFLADLSAAQAVATPLLLTVSRS</sequence>
<accession>A0ABW3ABZ9</accession>
<dbReference type="EMBL" id="JBHTHM010002680">
    <property type="protein sequence ID" value="MFD0788319.1"/>
    <property type="molecule type" value="Genomic_DNA"/>
</dbReference>